<name>A0A445MZE2_9BACT</name>
<protein>
    <recommendedName>
        <fullName evidence="2">DUF2229 domain-containing protein</fullName>
    </recommendedName>
</protein>
<reference evidence="1" key="1">
    <citation type="submission" date="2018-01" db="EMBL/GenBank/DDBJ databases">
        <authorList>
            <person name="Regsiter A."/>
            <person name="William W."/>
        </authorList>
    </citation>
    <scope>NUCLEOTIDE SEQUENCE</scope>
    <source>
        <strain evidence="1">TRIP AH-1</strain>
    </source>
</reference>
<organism evidence="1">
    <name type="scientific">uncultured Desulfobacterium sp</name>
    <dbReference type="NCBI Taxonomy" id="201089"/>
    <lineage>
        <taxon>Bacteria</taxon>
        <taxon>Pseudomonadati</taxon>
        <taxon>Thermodesulfobacteriota</taxon>
        <taxon>Desulfobacteria</taxon>
        <taxon>Desulfobacterales</taxon>
        <taxon>Desulfobacteriaceae</taxon>
        <taxon>Desulfobacterium</taxon>
        <taxon>environmental samples</taxon>
    </lineage>
</organism>
<dbReference type="Gene3D" id="3.40.50.11900">
    <property type="match status" value="1"/>
</dbReference>
<evidence type="ECO:0000313" key="1">
    <source>
        <dbReference type="EMBL" id="SPD74846.1"/>
    </source>
</evidence>
<accession>A0A445MZE2</accession>
<sequence length="373" mass="42193">MSVNIFIMKVTFPHLGSMYIFCKAMAETAGIPYVLPRPTSNHTREIGEYSTNESVCLPLKIILGNFVDALDQGADTIVMVGSGPPCRLGLYDRIIKVVLTDMGYSFRWLTIPGIFNWQALLQNREEAKVLRRELTAGNYFRFPWAMVMGWKKMIWCEHLERTAAQIRAIAKNPAEVDRLLSQGLVAIDKAQGVRSLSVAGNEAIASIEGVQKTERTPLKVMMVGEVYTVMEPSINMDVERRLGRLGVVVHRSSYFSTHIRRGSRLDRRMLKDRQRLMDMARPYLNYDVGAECNFSVAETVLGHRQGYDGVVHVYPFSCMPETNAATVLCSVSKDLNIPVLPVVIDRQDMGLRIDTQLEAFVDIMTWRRQGRIL</sequence>
<dbReference type="PANTHER" id="PTHR32329:SF2">
    <property type="entry name" value="BIFUNCTIONAL PROTEIN [INCLUDES 2-HYDROXYACYL-COA DEHYDRATASE (N-TER) AND ITS ACTIVATOR DOMAIN (C_TERM)"/>
    <property type="match status" value="1"/>
</dbReference>
<evidence type="ECO:0008006" key="2">
    <source>
        <dbReference type="Google" id="ProtNLM"/>
    </source>
</evidence>
<dbReference type="AlphaFoldDB" id="A0A445MZE2"/>
<dbReference type="EMBL" id="OJIN01000176">
    <property type="protein sequence ID" value="SPD74846.1"/>
    <property type="molecule type" value="Genomic_DNA"/>
</dbReference>
<gene>
    <name evidence="1" type="ORF">PITCH_A350055</name>
</gene>
<proteinExistence type="predicted"/>
<dbReference type="PANTHER" id="PTHR32329">
    <property type="entry name" value="BIFUNCTIONAL PROTEIN [INCLUDES 2-HYDROXYACYL-COA DEHYDRATASE (N-TER) AND ITS ACTIVATOR DOMAIN (C_TERM)-RELATED"/>
    <property type="match status" value="1"/>
</dbReference>
<dbReference type="InterPro" id="IPR051805">
    <property type="entry name" value="Dehydratase_Activator_Redct"/>
</dbReference>